<keyword evidence="1" id="KW-0812">Transmembrane</keyword>
<keyword evidence="1" id="KW-0472">Membrane</keyword>
<keyword evidence="1" id="KW-1133">Transmembrane helix</keyword>
<sequence>MKKKEKQKNIKRINLMFVLFLIMTSACLVYLFFFQSKKKIPHSIYKKTPFKQKILKSESTFYSAKYSYILKIQAIRRNLYVSKNNHNFPHPFVWCSSQS</sequence>
<organism evidence="2 3">
    <name type="scientific">Polaribacter irgensii 23-P</name>
    <dbReference type="NCBI Taxonomy" id="313594"/>
    <lineage>
        <taxon>Bacteria</taxon>
        <taxon>Pseudomonadati</taxon>
        <taxon>Bacteroidota</taxon>
        <taxon>Flavobacteriia</taxon>
        <taxon>Flavobacteriales</taxon>
        <taxon>Flavobacteriaceae</taxon>
    </lineage>
</organism>
<dbReference type="EMBL" id="AAOG01000004">
    <property type="protein sequence ID" value="EAR11781.1"/>
    <property type="molecule type" value="Genomic_DNA"/>
</dbReference>
<keyword evidence="3" id="KW-1185">Reference proteome</keyword>
<feature type="transmembrane region" description="Helical" evidence="1">
    <location>
        <begin position="12"/>
        <end position="33"/>
    </location>
</feature>
<proteinExistence type="predicted"/>
<accession>A4C2I0</accession>
<reference evidence="2 3" key="1">
    <citation type="submission" date="2006-02" db="EMBL/GenBank/DDBJ databases">
        <authorList>
            <person name="Murray A."/>
            <person name="Staley J."/>
            <person name="Ferriera S."/>
            <person name="Johnson J."/>
            <person name="Kravitz S."/>
            <person name="Halpern A."/>
            <person name="Remington K."/>
            <person name="Beeson K."/>
            <person name="Tran B."/>
            <person name="Rogers Y.-H."/>
            <person name="Friedman R."/>
            <person name="Venter J.C."/>
        </authorList>
    </citation>
    <scope>NUCLEOTIDE SEQUENCE [LARGE SCALE GENOMIC DNA]</scope>
    <source>
        <strain evidence="2 3">23-P</strain>
    </source>
</reference>
<dbReference type="PROSITE" id="PS51257">
    <property type="entry name" value="PROKAR_LIPOPROTEIN"/>
    <property type="match status" value="1"/>
</dbReference>
<dbReference type="Proteomes" id="UP000003053">
    <property type="component" value="Unassembled WGS sequence"/>
</dbReference>
<evidence type="ECO:0000256" key="1">
    <source>
        <dbReference type="SAM" id="Phobius"/>
    </source>
</evidence>
<dbReference type="AlphaFoldDB" id="A4C2I0"/>
<name>A4C2I0_9FLAO</name>
<gene>
    <name evidence="2" type="ORF">PI23P_01215</name>
</gene>
<protein>
    <submittedName>
        <fullName evidence="2">Uncharacterized protein</fullName>
    </submittedName>
</protein>
<dbReference type="HOGENOM" id="CLU_2317787_0_0_10"/>
<comment type="caution">
    <text evidence="2">The sequence shown here is derived from an EMBL/GenBank/DDBJ whole genome shotgun (WGS) entry which is preliminary data.</text>
</comment>
<evidence type="ECO:0000313" key="2">
    <source>
        <dbReference type="EMBL" id="EAR11781.1"/>
    </source>
</evidence>
<evidence type="ECO:0000313" key="3">
    <source>
        <dbReference type="Proteomes" id="UP000003053"/>
    </source>
</evidence>